<sequence>MSNGTSSTSRGEKKFPTPVLKVSEELPLFPPFRVLQCCLPTLGHREQLTVIF</sequence>
<name>A0A0E9S0R8_ANGAN</name>
<evidence type="ECO:0000313" key="1">
    <source>
        <dbReference type="EMBL" id="JAH34772.1"/>
    </source>
</evidence>
<reference evidence="1" key="2">
    <citation type="journal article" date="2015" name="Fish Shellfish Immunol.">
        <title>Early steps in the European eel (Anguilla anguilla)-Vibrio vulnificus interaction in the gills: Role of the RtxA13 toxin.</title>
        <authorList>
            <person name="Callol A."/>
            <person name="Pajuelo D."/>
            <person name="Ebbesson L."/>
            <person name="Teles M."/>
            <person name="MacKenzie S."/>
            <person name="Amaro C."/>
        </authorList>
    </citation>
    <scope>NUCLEOTIDE SEQUENCE</scope>
</reference>
<dbReference type="EMBL" id="GBXM01073805">
    <property type="protein sequence ID" value="JAH34772.1"/>
    <property type="molecule type" value="Transcribed_RNA"/>
</dbReference>
<protein>
    <submittedName>
        <fullName evidence="1">Uncharacterized protein</fullName>
    </submittedName>
</protein>
<accession>A0A0E9S0R8</accession>
<dbReference type="AlphaFoldDB" id="A0A0E9S0R8"/>
<organism evidence="1">
    <name type="scientific">Anguilla anguilla</name>
    <name type="common">European freshwater eel</name>
    <name type="synonym">Muraena anguilla</name>
    <dbReference type="NCBI Taxonomy" id="7936"/>
    <lineage>
        <taxon>Eukaryota</taxon>
        <taxon>Metazoa</taxon>
        <taxon>Chordata</taxon>
        <taxon>Craniata</taxon>
        <taxon>Vertebrata</taxon>
        <taxon>Euteleostomi</taxon>
        <taxon>Actinopterygii</taxon>
        <taxon>Neopterygii</taxon>
        <taxon>Teleostei</taxon>
        <taxon>Anguilliformes</taxon>
        <taxon>Anguillidae</taxon>
        <taxon>Anguilla</taxon>
    </lineage>
</organism>
<proteinExistence type="predicted"/>
<reference evidence="1" key="1">
    <citation type="submission" date="2014-11" db="EMBL/GenBank/DDBJ databases">
        <authorList>
            <person name="Amaro Gonzalez C."/>
        </authorList>
    </citation>
    <scope>NUCLEOTIDE SEQUENCE</scope>
</reference>